<dbReference type="AlphaFoldDB" id="A0A350P275"/>
<evidence type="ECO:0000313" key="2">
    <source>
        <dbReference type="EMBL" id="HAW75392.1"/>
    </source>
</evidence>
<dbReference type="Pfam" id="PF09327">
    <property type="entry name" value="Phage_Tail_Tip"/>
    <property type="match status" value="1"/>
</dbReference>
<reference evidence="2 3" key="1">
    <citation type="journal article" date="2018" name="Nat. Biotechnol.">
        <title>A standardized bacterial taxonomy based on genome phylogeny substantially revises the tree of life.</title>
        <authorList>
            <person name="Parks D.H."/>
            <person name="Chuvochina M."/>
            <person name="Waite D.W."/>
            <person name="Rinke C."/>
            <person name="Skarshewski A."/>
            <person name="Chaumeil P.A."/>
            <person name="Hugenholtz P."/>
        </authorList>
    </citation>
    <scope>NUCLEOTIDE SEQUENCE [LARGE SCALE GENOMIC DNA]</scope>
    <source>
        <strain evidence="2">UBA11978</strain>
    </source>
</reference>
<dbReference type="Proteomes" id="UP000263517">
    <property type="component" value="Unassembled WGS sequence"/>
</dbReference>
<dbReference type="InterPro" id="IPR013783">
    <property type="entry name" value="Ig-like_fold"/>
</dbReference>
<protein>
    <recommendedName>
        <fullName evidence="1">Tip attachment protein J central straight fiber domain-containing protein</fullName>
    </recommendedName>
</protein>
<accession>A0A350P275</accession>
<evidence type="ECO:0000313" key="3">
    <source>
        <dbReference type="Proteomes" id="UP000263517"/>
    </source>
</evidence>
<dbReference type="EMBL" id="DNAN01000228">
    <property type="protein sequence ID" value="HAW75392.1"/>
    <property type="molecule type" value="Genomic_DNA"/>
</dbReference>
<feature type="domain" description="Tip attachment protein J central straight fiber" evidence="1">
    <location>
        <begin position="223"/>
        <end position="362"/>
    </location>
</feature>
<dbReference type="InterPro" id="IPR015406">
    <property type="entry name" value="GpJ_CSF"/>
</dbReference>
<name>A0A350P275_9ALTE</name>
<gene>
    <name evidence="2" type="ORF">DCW74_06610</name>
</gene>
<proteinExistence type="predicted"/>
<sequence>MIIKSLKRKNVATVPSGYSGQERRFAQSVSEELDTLSGRRGNVIDRAVTFRDLLSTGVLRSSKGILGNGTEVIGPNEDGDGAGGGATQLPTKPDNFNATGGFGVIFLEWTLPEYVGHDYVEIFRLRKNNPTDPTPTLAQAQAVGVYTRYYGDLMRFTDTNVGNQENWYYWIRAVNIDGVTGPFESSAGVNATTALDYIFVSGLIDSILDDDINSLGLNTTLGAIDSTLTSVTNINNAQQAKYAVKIDNNGHVSGFGLLSTANDSTPTSSFVVAADRFAIAAPFNSSAADVTAVGTNIPFKVFTTATNVGGVSVPAGVYIQDAFIHNAQITTALIRDAAITSAKINDLSADKITSGNITIDNSNNIAIRQGKSFFNGTASGFFLGNLNGAGVFNLGDGTNFVKFDGTNLEVTGASITEASIGTLKIQGEAVTAPRSTGGSVSTTFGGTNREICNIPFTMPAIGAGQSAGVMVLGTVNCFSSNSTGTSVRIKIFKDNTQIGSIGMTWASDGVSGCALGKTTQGSGGSATYRLKASCDNNNGGSSTKAGTISGTLLILVGKK</sequence>
<comment type="caution">
    <text evidence="2">The sequence shown here is derived from an EMBL/GenBank/DDBJ whole genome shotgun (WGS) entry which is preliminary data.</text>
</comment>
<evidence type="ECO:0000259" key="1">
    <source>
        <dbReference type="Pfam" id="PF09327"/>
    </source>
</evidence>
<organism evidence="2 3">
    <name type="scientific">Alteromonas australica</name>
    <dbReference type="NCBI Taxonomy" id="589873"/>
    <lineage>
        <taxon>Bacteria</taxon>
        <taxon>Pseudomonadati</taxon>
        <taxon>Pseudomonadota</taxon>
        <taxon>Gammaproteobacteria</taxon>
        <taxon>Alteromonadales</taxon>
        <taxon>Alteromonadaceae</taxon>
        <taxon>Alteromonas/Salinimonas group</taxon>
        <taxon>Alteromonas</taxon>
    </lineage>
</organism>
<dbReference type="Gene3D" id="2.60.40.10">
    <property type="entry name" value="Immunoglobulins"/>
    <property type="match status" value="1"/>
</dbReference>